<feature type="signal peptide" evidence="1">
    <location>
        <begin position="1"/>
        <end position="19"/>
    </location>
</feature>
<evidence type="ECO:0000313" key="3">
    <source>
        <dbReference type="Proteomes" id="UP000327439"/>
    </source>
</evidence>
<reference evidence="3" key="1">
    <citation type="journal article" date="2020" name="Nat. Genet.">
        <title>Genomic diversifications of five Gossypium allopolyploid species and their impact on cotton improvement.</title>
        <authorList>
            <person name="Chen Z.J."/>
            <person name="Sreedasyam A."/>
            <person name="Ando A."/>
            <person name="Song Q."/>
            <person name="De Santiago L.M."/>
            <person name="Hulse-Kemp A.M."/>
            <person name="Ding M."/>
            <person name="Ye W."/>
            <person name="Kirkbride R.C."/>
            <person name="Jenkins J."/>
            <person name="Plott C."/>
            <person name="Lovell J."/>
            <person name="Lin Y.M."/>
            <person name="Vaughn R."/>
            <person name="Liu B."/>
            <person name="Simpson S."/>
            <person name="Scheffler B.E."/>
            <person name="Wen L."/>
            <person name="Saski C.A."/>
            <person name="Grover C.E."/>
            <person name="Hu G."/>
            <person name="Conover J.L."/>
            <person name="Carlson J.W."/>
            <person name="Shu S."/>
            <person name="Boston L.B."/>
            <person name="Williams M."/>
            <person name="Peterson D.G."/>
            <person name="McGee K."/>
            <person name="Jones D.C."/>
            <person name="Wendel J.F."/>
            <person name="Stelly D.M."/>
            <person name="Grimwood J."/>
            <person name="Schmutz J."/>
        </authorList>
    </citation>
    <scope>NUCLEOTIDE SEQUENCE [LARGE SCALE GENOMIC DNA]</scope>
    <source>
        <strain evidence="3">cv. 3-79</strain>
    </source>
</reference>
<keyword evidence="3" id="KW-1185">Reference proteome</keyword>
<organism evidence="2 3">
    <name type="scientific">Gossypium barbadense</name>
    <name type="common">Sea Island cotton</name>
    <name type="synonym">Hibiscus barbadensis</name>
    <dbReference type="NCBI Taxonomy" id="3634"/>
    <lineage>
        <taxon>Eukaryota</taxon>
        <taxon>Viridiplantae</taxon>
        <taxon>Streptophyta</taxon>
        <taxon>Embryophyta</taxon>
        <taxon>Tracheophyta</taxon>
        <taxon>Spermatophyta</taxon>
        <taxon>Magnoliopsida</taxon>
        <taxon>eudicotyledons</taxon>
        <taxon>Gunneridae</taxon>
        <taxon>Pentapetalae</taxon>
        <taxon>rosids</taxon>
        <taxon>malvids</taxon>
        <taxon>Malvales</taxon>
        <taxon>Malvaceae</taxon>
        <taxon>Malvoideae</taxon>
        <taxon>Gossypium</taxon>
    </lineage>
</organism>
<feature type="chain" id="PRO_5023812999" description="Secreted protein" evidence="1">
    <location>
        <begin position="20"/>
        <end position="72"/>
    </location>
</feature>
<name>A0A5J5WQJ1_GOSBA</name>
<evidence type="ECO:0000256" key="1">
    <source>
        <dbReference type="SAM" id="SignalP"/>
    </source>
</evidence>
<gene>
    <name evidence="2" type="ORF">ES319_A01G005800v1</name>
</gene>
<accession>A0A5J5WQJ1</accession>
<dbReference type="EMBL" id="CM018202">
    <property type="protein sequence ID" value="KAB2095011.1"/>
    <property type="molecule type" value="Genomic_DNA"/>
</dbReference>
<dbReference type="Proteomes" id="UP000327439">
    <property type="component" value="Chromosome A01"/>
</dbReference>
<keyword evidence="1" id="KW-0732">Signal</keyword>
<proteinExistence type="predicted"/>
<evidence type="ECO:0008006" key="4">
    <source>
        <dbReference type="Google" id="ProtNLM"/>
    </source>
</evidence>
<dbReference type="AlphaFoldDB" id="A0A5J5WQJ1"/>
<sequence>MLYFLIVFLIFGRFYVLNAPQNLLITCCYDTYLPSNINIKGKKKNYQASSLGYLASGMSGQHTRQCRIRNCL</sequence>
<protein>
    <recommendedName>
        <fullName evidence="4">Secreted protein</fullName>
    </recommendedName>
</protein>
<evidence type="ECO:0000313" key="2">
    <source>
        <dbReference type="EMBL" id="KAB2095011.1"/>
    </source>
</evidence>